<dbReference type="GeneID" id="94030351"/>
<dbReference type="GO" id="GO:0005524">
    <property type="term" value="F:ATP binding"/>
    <property type="evidence" value="ECO:0007669"/>
    <property type="project" value="UniProtKB-KW"/>
</dbReference>
<sequence length="370" mass="43258">MKKDWMIKESELDDDQIKILMETLDKSCIVAGCAGSGKSVLALIKAQRIQKEYGTNYKIIVYTKALCKYMNSGKQELGLTNDFYYHMEWKYKRERRGRFMVYSKDENGNKIPYMPSADYIIVDEIQDFSDDEIREFLAATNKHFFFFGDTAQSIYEGLKKTVPLDRINALVPFNMKVKNWELYRNYRLPLPVAKVVQPIGVDLPPFIESTYKSKEIAVPRFIKYNNEENQIKAIHDIISRNNMTDVAILLPDNDYVKTVYNQLKSLGGNYELRYNDREDFRNSQDSLNFTSTNPKVMTYHSAKGLQFETVFLPYIENFSGQESDRKALYVAMTRTYRNLYVMYSSMLPSPLSNINSQLYKTTEIDEIEDY</sequence>
<keyword evidence="3" id="KW-0547">Nucleotide-binding</keyword>
<dbReference type="GO" id="GO:0000725">
    <property type="term" value="P:recombinational repair"/>
    <property type="evidence" value="ECO:0007669"/>
    <property type="project" value="TreeGrafter"/>
</dbReference>
<keyword evidence="3" id="KW-0067">ATP-binding</keyword>
<dbReference type="Pfam" id="PF13245">
    <property type="entry name" value="AAA_19"/>
    <property type="match status" value="1"/>
</dbReference>
<name>A0A9D5WVA3_9BACT</name>
<protein>
    <recommendedName>
        <fullName evidence="1">DNA 3'-5' helicase II</fullName>
    </recommendedName>
</protein>
<evidence type="ECO:0000313" key="4">
    <source>
        <dbReference type="Proteomes" id="UP000787419"/>
    </source>
</evidence>
<proteinExistence type="predicted"/>
<feature type="domain" description="UvrD-like helicase C-terminal" evidence="2">
    <location>
        <begin position="296"/>
        <end position="342"/>
    </location>
</feature>
<organism evidence="3 4">
    <name type="scientific">Prevotella nigrescens</name>
    <dbReference type="NCBI Taxonomy" id="28133"/>
    <lineage>
        <taxon>Bacteria</taxon>
        <taxon>Pseudomonadati</taxon>
        <taxon>Bacteroidota</taxon>
        <taxon>Bacteroidia</taxon>
        <taxon>Bacteroidales</taxon>
        <taxon>Prevotellaceae</taxon>
        <taxon>Prevotella</taxon>
    </lineage>
</organism>
<comment type="caution">
    <text evidence="3">The sequence shown here is derived from an EMBL/GenBank/DDBJ whole genome shotgun (WGS) entry which is preliminary data.</text>
</comment>
<dbReference type="EMBL" id="JABZTM010000055">
    <property type="protein sequence ID" value="MBF1446924.1"/>
    <property type="molecule type" value="Genomic_DNA"/>
</dbReference>
<evidence type="ECO:0000259" key="2">
    <source>
        <dbReference type="Pfam" id="PF13538"/>
    </source>
</evidence>
<dbReference type="SUPFAM" id="SSF52540">
    <property type="entry name" value="P-loop containing nucleoside triphosphate hydrolases"/>
    <property type="match status" value="1"/>
</dbReference>
<dbReference type="PANTHER" id="PTHR11070">
    <property type="entry name" value="UVRD / RECB / PCRA DNA HELICASE FAMILY MEMBER"/>
    <property type="match status" value="1"/>
</dbReference>
<dbReference type="RefSeq" id="WP_089366917.1">
    <property type="nucleotide sequence ID" value="NZ_JABZTM010000055.1"/>
</dbReference>
<dbReference type="GO" id="GO:0005829">
    <property type="term" value="C:cytosol"/>
    <property type="evidence" value="ECO:0007669"/>
    <property type="project" value="TreeGrafter"/>
</dbReference>
<dbReference type="InterPro" id="IPR000212">
    <property type="entry name" value="DNA_helicase_UvrD/REP"/>
</dbReference>
<dbReference type="PANTHER" id="PTHR11070:SF2">
    <property type="entry name" value="ATP-DEPENDENT DNA HELICASE SRS2"/>
    <property type="match status" value="1"/>
</dbReference>
<evidence type="ECO:0000256" key="1">
    <source>
        <dbReference type="ARBA" id="ARBA00034923"/>
    </source>
</evidence>
<dbReference type="Proteomes" id="UP000787419">
    <property type="component" value="Unassembled WGS sequence"/>
</dbReference>
<dbReference type="AlphaFoldDB" id="A0A9D5WVA3"/>
<dbReference type="Gene3D" id="3.40.50.300">
    <property type="entry name" value="P-loop containing nucleotide triphosphate hydrolases"/>
    <property type="match status" value="2"/>
</dbReference>
<dbReference type="GO" id="GO:0043138">
    <property type="term" value="F:3'-5' DNA helicase activity"/>
    <property type="evidence" value="ECO:0007669"/>
    <property type="project" value="TreeGrafter"/>
</dbReference>
<gene>
    <name evidence="3" type="ORF">HXN55_06020</name>
</gene>
<reference evidence="3" key="1">
    <citation type="submission" date="2020-04" db="EMBL/GenBank/DDBJ databases">
        <title>Deep metagenomics examines the oral microbiome during advanced dental caries in children, revealing novel taxa and co-occurrences with host molecules.</title>
        <authorList>
            <person name="Baker J.L."/>
            <person name="Morton J.T."/>
            <person name="Dinis M."/>
            <person name="Alvarez R."/>
            <person name="Tran N.C."/>
            <person name="Knight R."/>
            <person name="Edlund A."/>
        </authorList>
    </citation>
    <scope>NUCLEOTIDE SEQUENCE</scope>
    <source>
        <strain evidence="3">JCVI_32_bin.50</strain>
    </source>
</reference>
<dbReference type="InterPro" id="IPR027417">
    <property type="entry name" value="P-loop_NTPase"/>
</dbReference>
<dbReference type="GO" id="GO:0003677">
    <property type="term" value="F:DNA binding"/>
    <property type="evidence" value="ECO:0007669"/>
    <property type="project" value="InterPro"/>
</dbReference>
<evidence type="ECO:0000313" key="3">
    <source>
        <dbReference type="EMBL" id="MBF1446924.1"/>
    </source>
</evidence>
<dbReference type="InterPro" id="IPR027785">
    <property type="entry name" value="UvrD-like_helicase_C"/>
</dbReference>
<accession>A0A9D5WVA3</accession>
<dbReference type="Pfam" id="PF13538">
    <property type="entry name" value="UvrD_C_2"/>
    <property type="match status" value="1"/>
</dbReference>